<gene>
    <name evidence="1" type="ORF">PACTADRAFT_15574</name>
</gene>
<reference evidence="2" key="1">
    <citation type="submission" date="2016-05" db="EMBL/GenBank/DDBJ databases">
        <title>Comparative genomics of biotechnologically important yeasts.</title>
        <authorList>
            <consortium name="DOE Joint Genome Institute"/>
            <person name="Riley R."/>
            <person name="Haridas S."/>
            <person name="Wolfe K.H."/>
            <person name="Lopes M.R."/>
            <person name="Hittinger C.T."/>
            <person name="Goker M."/>
            <person name="Salamov A."/>
            <person name="Wisecaver J."/>
            <person name="Long T.M."/>
            <person name="Aerts A.L."/>
            <person name="Barry K."/>
            <person name="Choi C."/>
            <person name="Clum A."/>
            <person name="Coughlan A.Y."/>
            <person name="Deshpande S."/>
            <person name="Douglass A.P."/>
            <person name="Hanson S.J."/>
            <person name="Klenk H.-P."/>
            <person name="Labutti K."/>
            <person name="Lapidus A."/>
            <person name="Lindquist E."/>
            <person name="Lipzen A."/>
            <person name="Meier-Kolthoff J.P."/>
            <person name="Ohm R.A."/>
            <person name="Otillar R.P."/>
            <person name="Pangilinan J."/>
            <person name="Peng Y."/>
            <person name="Rokas A."/>
            <person name="Rosa C.A."/>
            <person name="Scheuner C."/>
            <person name="Sibirny A.A."/>
            <person name="Slot J.C."/>
            <person name="Stielow J.B."/>
            <person name="Sun H."/>
            <person name="Kurtzman C.P."/>
            <person name="Blackwell M."/>
            <person name="Grigoriev I.V."/>
            <person name="Jeffries T.W."/>
        </authorList>
    </citation>
    <scope>NUCLEOTIDE SEQUENCE [LARGE SCALE GENOMIC DNA]</scope>
    <source>
        <strain evidence="2">NRRL Y-2460</strain>
    </source>
</reference>
<protein>
    <submittedName>
        <fullName evidence="1">Uncharacterized protein</fullName>
    </submittedName>
</protein>
<dbReference type="OrthoDB" id="88410at2759"/>
<dbReference type="EMBL" id="KV454012">
    <property type="protein sequence ID" value="ODV97076.1"/>
    <property type="molecule type" value="Genomic_DNA"/>
</dbReference>
<evidence type="ECO:0000313" key="1">
    <source>
        <dbReference type="EMBL" id="ODV97076.1"/>
    </source>
</evidence>
<organism evidence="1 2">
    <name type="scientific">Pachysolen tannophilus NRRL Y-2460</name>
    <dbReference type="NCBI Taxonomy" id="669874"/>
    <lineage>
        <taxon>Eukaryota</taxon>
        <taxon>Fungi</taxon>
        <taxon>Dikarya</taxon>
        <taxon>Ascomycota</taxon>
        <taxon>Saccharomycotina</taxon>
        <taxon>Pichiomycetes</taxon>
        <taxon>Pachysolenaceae</taxon>
        <taxon>Pachysolen</taxon>
    </lineage>
</organism>
<name>A0A1E4TZA8_PACTA</name>
<dbReference type="AlphaFoldDB" id="A0A1E4TZA8"/>
<dbReference type="Proteomes" id="UP000094236">
    <property type="component" value="Unassembled WGS sequence"/>
</dbReference>
<evidence type="ECO:0000313" key="2">
    <source>
        <dbReference type="Proteomes" id="UP000094236"/>
    </source>
</evidence>
<keyword evidence="2" id="KW-1185">Reference proteome</keyword>
<dbReference type="STRING" id="669874.A0A1E4TZA8"/>
<accession>A0A1E4TZA8</accession>
<sequence length="62" mass="6660">MCKPSPCSDYINNYGLDGVSWIGCGEHIPYAMSQVSKENWCTCNHSDGSSSEFPPKAGTGSK</sequence>
<proteinExistence type="predicted"/>